<dbReference type="AlphaFoldDB" id="A0A316U2J5"/>
<organism evidence="2 3">
    <name type="scientific">Pseudomicrostroma glucosiphilum</name>
    <dbReference type="NCBI Taxonomy" id="1684307"/>
    <lineage>
        <taxon>Eukaryota</taxon>
        <taxon>Fungi</taxon>
        <taxon>Dikarya</taxon>
        <taxon>Basidiomycota</taxon>
        <taxon>Ustilaginomycotina</taxon>
        <taxon>Exobasidiomycetes</taxon>
        <taxon>Microstromatales</taxon>
        <taxon>Microstromatales incertae sedis</taxon>
        <taxon>Pseudomicrostroma</taxon>
    </lineage>
</organism>
<reference evidence="2 3" key="1">
    <citation type="journal article" date="2018" name="Mol. Biol. Evol.">
        <title>Broad Genomic Sampling Reveals a Smut Pathogenic Ancestry of the Fungal Clade Ustilaginomycotina.</title>
        <authorList>
            <person name="Kijpornyongpan T."/>
            <person name="Mondo S.J."/>
            <person name="Barry K."/>
            <person name="Sandor L."/>
            <person name="Lee J."/>
            <person name="Lipzen A."/>
            <person name="Pangilinan J."/>
            <person name="LaButti K."/>
            <person name="Hainaut M."/>
            <person name="Henrissat B."/>
            <person name="Grigoriev I.V."/>
            <person name="Spatafora J.W."/>
            <person name="Aime M.C."/>
        </authorList>
    </citation>
    <scope>NUCLEOTIDE SEQUENCE [LARGE SCALE GENOMIC DNA]</scope>
    <source>
        <strain evidence="2 3">MCA 4718</strain>
    </source>
</reference>
<sequence length="238" mass="25387">MSGGEGSSAANGPSSSTNTSTSTGGYTLPVGPLISRNLSYVLKLPHLPALPQIHSLLIASEPNIATPPDASQGQTSNQLQLQERIKALTNTQQKREALIELKQALALSVSSAKDELPSSISQQGEEDEEASWTSLQEGLEHRLLLAACYALSTPPHLHEAKHELEVARASLRAWISPPTLAGAGGVGMKERRSARMQRSAAWSGDLLLALANVVEMQGGSREEVKRLMGWREKALGAK</sequence>
<protein>
    <submittedName>
        <fullName evidence="2">Uncharacterized protein</fullName>
    </submittedName>
</protein>
<proteinExistence type="predicted"/>
<name>A0A316U2J5_9BASI</name>
<gene>
    <name evidence="2" type="ORF">BCV69DRAFT_300380</name>
</gene>
<keyword evidence="3" id="KW-1185">Reference proteome</keyword>
<evidence type="ECO:0000313" key="3">
    <source>
        <dbReference type="Proteomes" id="UP000245942"/>
    </source>
</evidence>
<feature type="region of interest" description="Disordered" evidence="1">
    <location>
        <begin position="1"/>
        <end position="25"/>
    </location>
</feature>
<dbReference type="GeneID" id="37016187"/>
<dbReference type="Proteomes" id="UP000245942">
    <property type="component" value="Unassembled WGS sequence"/>
</dbReference>
<evidence type="ECO:0000313" key="2">
    <source>
        <dbReference type="EMBL" id="PWN19559.1"/>
    </source>
</evidence>
<evidence type="ECO:0000256" key="1">
    <source>
        <dbReference type="SAM" id="MobiDB-lite"/>
    </source>
</evidence>
<feature type="compositionally biased region" description="Low complexity" evidence="1">
    <location>
        <begin position="7"/>
        <end position="25"/>
    </location>
</feature>
<accession>A0A316U2J5</accession>
<dbReference type="RefSeq" id="XP_025346719.1">
    <property type="nucleotide sequence ID" value="XM_025494453.1"/>
</dbReference>
<dbReference type="EMBL" id="KZ819331">
    <property type="protein sequence ID" value="PWN19559.1"/>
    <property type="molecule type" value="Genomic_DNA"/>
</dbReference>